<dbReference type="Proteomes" id="UP000677244">
    <property type="component" value="Unassembled WGS sequence"/>
</dbReference>
<reference evidence="4 5" key="1">
    <citation type="submission" date="2021-03" db="EMBL/GenBank/DDBJ databases">
        <title>Assistant Professor.</title>
        <authorList>
            <person name="Huq M.A."/>
        </authorList>
    </citation>
    <scope>NUCLEOTIDE SEQUENCE [LARGE SCALE GENOMIC DNA]</scope>
    <source>
        <strain evidence="4 5">MAH-29</strain>
    </source>
</reference>
<dbReference type="InterPro" id="IPR037481">
    <property type="entry name" value="LacX"/>
</dbReference>
<dbReference type="CDD" id="cd09024">
    <property type="entry name" value="Aldose_epim_lacX"/>
    <property type="match status" value="1"/>
</dbReference>
<comment type="caution">
    <text evidence="4">The sequence shown here is derived from an EMBL/GenBank/DDBJ whole genome shotgun (WGS) entry which is preliminary data.</text>
</comment>
<evidence type="ECO:0000256" key="1">
    <source>
        <dbReference type="ARBA" id="ARBA00001913"/>
    </source>
</evidence>
<dbReference type="PANTHER" id="PTHR11122">
    <property type="entry name" value="APOSPORY-ASSOCIATED PROTEIN C-RELATED"/>
    <property type="match status" value="1"/>
</dbReference>
<evidence type="ECO:0000313" key="4">
    <source>
        <dbReference type="EMBL" id="MBO9204591.1"/>
    </source>
</evidence>
<dbReference type="InterPro" id="IPR008183">
    <property type="entry name" value="Aldose_1/G6P_1-epimerase"/>
</dbReference>
<protein>
    <submittedName>
        <fullName evidence="4">Aldose 1-epimerase family protein</fullName>
    </submittedName>
</protein>
<evidence type="ECO:0000256" key="2">
    <source>
        <dbReference type="ARBA" id="ARBA00011245"/>
    </source>
</evidence>
<dbReference type="SUPFAM" id="SSF74650">
    <property type="entry name" value="Galactose mutarotase-like"/>
    <property type="match status" value="1"/>
</dbReference>
<evidence type="ECO:0000313" key="5">
    <source>
        <dbReference type="Proteomes" id="UP000677244"/>
    </source>
</evidence>
<dbReference type="PANTHER" id="PTHR11122:SF13">
    <property type="entry name" value="GLUCOSE-6-PHOSPHATE 1-EPIMERASE"/>
    <property type="match status" value="1"/>
</dbReference>
<dbReference type="InterPro" id="IPR014718">
    <property type="entry name" value="GH-type_carb-bd"/>
</dbReference>
<accession>A0ABS3Z346</accession>
<keyword evidence="3" id="KW-0106">Calcium</keyword>
<dbReference type="Gene3D" id="2.70.98.10">
    <property type="match status" value="1"/>
</dbReference>
<evidence type="ECO:0000256" key="3">
    <source>
        <dbReference type="ARBA" id="ARBA00022837"/>
    </source>
</evidence>
<organism evidence="4 5">
    <name type="scientific">Niastella soli</name>
    <dbReference type="NCBI Taxonomy" id="2821487"/>
    <lineage>
        <taxon>Bacteria</taxon>
        <taxon>Pseudomonadati</taxon>
        <taxon>Bacteroidota</taxon>
        <taxon>Chitinophagia</taxon>
        <taxon>Chitinophagales</taxon>
        <taxon>Chitinophagaceae</taxon>
        <taxon>Niastella</taxon>
    </lineage>
</organism>
<dbReference type="RefSeq" id="WP_209143315.1">
    <property type="nucleotide sequence ID" value="NZ_JAGHKO010000014.1"/>
</dbReference>
<dbReference type="InterPro" id="IPR011013">
    <property type="entry name" value="Gal_mutarotase_sf_dom"/>
</dbReference>
<dbReference type="Pfam" id="PF01263">
    <property type="entry name" value="Aldose_epim"/>
    <property type="match status" value="1"/>
</dbReference>
<comment type="cofactor">
    <cofactor evidence="1">
        <name>Ca(2+)</name>
        <dbReference type="ChEBI" id="CHEBI:29108"/>
    </cofactor>
</comment>
<gene>
    <name evidence="4" type="ORF">J7I42_30165</name>
</gene>
<dbReference type="EMBL" id="JAGHKO010000014">
    <property type="protein sequence ID" value="MBO9204591.1"/>
    <property type="molecule type" value="Genomic_DNA"/>
</dbReference>
<name>A0ABS3Z346_9BACT</name>
<sequence length="289" mass="32534">MFTIENNQVKAVINAKGAELTQLIVKEHQLDYMWGGDPAVWGKHSPILFPIVGSLKNNTYFYNGQSYQLPRHGFARDKQFAVESQSADTITFLLRNDAEIATVYPFAFELRVRYTLVENSLAVAYEVVNCGKEEMYFSVGAHPAFKVPLAPGTDYTDYYLEFNQPETAPRWPISPDGLIEQTPLPLLQNTNRLNLSKDLFQKDALVLKGMRSTIVTLGSTKTPRGFRFDYPGFPFLGIWAAKNADFVCIEPWCGIADSVATSQQLQEKEGINKLVAGETFNRTWTISLL</sequence>
<comment type="subunit">
    <text evidence="2">Monomer.</text>
</comment>
<keyword evidence="5" id="KW-1185">Reference proteome</keyword>
<proteinExistence type="predicted"/>